<dbReference type="NCBIfam" id="TIGR01509">
    <property type="entry name" value="HAD-SF-IA-v3"/>
    <property type="match status" value="1"/>
</dbReference>
<dbReference type="GO" id="GO:0005829">
    <property type="term" value="C:cytosol"/>
    <property type="evidence" value="ECO:0007669"/>
    <property type="project" value="TreeGrafter"/>
</dbReference>
<protein>
    <submittedName>
        <fullName evidence="1">HAD family hydrolase</fullName>
    </submittedName>
</protein>
<sequence>MTKPLRLIVFDVDGTLVDSQQDIVASMRGAYEAAGLEAPDRAAILAIVGLSLNVAIPRLTPGLPAESYDFLEKSYKEIYHQRRSSQGTLVSSPMYPGVREMLGQVASVPEHLLGVATGKSRRGLDALIAGHGLEGLFLTQQVADHHPSKPHPAMLLAALAETGVDAANAVMIGDTEFDIQMARAAGMRAIGVSWGYHTPDRLDGADVVVHEVAQLADTITRLWGQA</sequence>
<organism evidence="1 2">
    <name type="scientific">Thalassobius vesicularis</name>
    <dbReference type="NCBI Taxonomy" id="1294297"/>
    <lineage>
        <taxon>Bacteria</taxon>
        <taxon>Pseudomonadati</taxon>
        <taxon>Pseudomonadota</taxon>
        <taxon>Alphaproteobacteria</taxon>
        <taxon>Rhodobacterales</taxon>
        <taxon>Roseobacteraceae</taxon>
        <taxon>Thalassovita</taxon>
    </lineage>
</organism>
<dbReference type="PANTHER" id="PTHR43434">
    <property type="entry name" value="PHOSPHOGLYCOLATE PHOSPHATASE"/>
    <property type="match status" value="1"/>
</dbReference>
<dbReference type="InterPro" id="IPR006439">
    <property type="entry name" value="HAD-SF_hydro_IA"/>
</dbReference>
<accession>A0A4S3MD56</accession>
<dbReference type="InterPro" id="IPR023214">
    <property type="entry name" value="HAD_sf"/>
</dbReference>
<proteinExistence type="predicted"/>
<dbReference type="InterPro" id="IPR050155">
    <property type="entry name" value="HAD-like_hydrolase_sf"/>
</dbReference>
<dbReference type="SFLD" id="SFLDG01129">
    <property type="entry name" value="C1.5:_HAD__Beta-PGM__Phosphata"/>
    <property type="match status" value="1"/>
</dbReference>
<dbReference type="SFLD" id="SFLDG01135">
    <property type="entry name" value="C1.5.6:_HAD__Beta-PGM__Phospha"/>
    <property type="match status" value="1"/>
</dbReference>
<dbReference type="InterPro" id="IPR023198">
    <property type="entry name" value="PGP-like_dom2"/>
</dbReference>
<evidence type="ECO:0000313" key="2">
    <source>
        <dbReference type="Proteomes" id="UP000306113"/>
    </source>
</evidence>
<dbReference type="PANTHER" id="PTHR43434:SF24">
    <property type="entry name" value="HYDROLASE-RELATED"/>
    <property type="match status" value="1"/>
</dbReference>
<keyword evidence="2" id="KW-1185">Reference proteome</keyword>
<reference evidence="1 2" key="1">
    <citation type="submission" date="2019-04" db="EMBL/GenBank/DDBJ databases">
        <title>Draft genome sequence of Youngimonas vesicularis.</title>
        <authorList>
            <person name="Hameed A."/>
        </authorList>
    </citation>
    <scope>NUCLEOTIDE SEQUENCE [LARGE SCALE GENOMIC DNA]</scope>
    <source>
        <strain evidence="1 2">CC-AMW-E</strain>
    </source>
</reference>
<dbReference type="SFLD" id="SFLDS00003">
    <property type="entry name" value="Haloacid_Dehalogenase"/>
    <property type="match status" value="1"/>
</dbReference>
<comment type="caution">
    <text evidence="1">The sequence shown here is derived from an EMBL/GenBank/DDBJ whole genome shotgun (WGS) entry which is preliminary data.</text>
</comment>
<evidence type="ECO:0000313" key="1">
    <source>
        <dbReference type="EMBL" id="THD76030.1"/>
    </source>
</evidence>
<gene>
    <name evidence="1" type="ORF">E7681_06200</name>
</gene>
<dbReference type="SUPFAM" id="SSF56784">
    <property type="entry name" value="HAD-like"/>
    <property type="match status" value="1"/>
</dbReference>
<dbReference type="Gene3D" id="1.10.150.240">
    <property type="entry name" value="Putative phosphatase, domain 2"/>
    <property type="match status" value="1"/>
</dbReference>
<dbReference type="EMBL" id="SSMD01000002">
    <property type="protein sequence ID" value="THD76030.1"/>
    <property type="molecule type" value="Genomic_DNA"/>
</dbReference>
<dbReference type="AlphaFoldDB" id="A0A4S3MD56"/>
<dbReference type="NCBIfam" id="TIGR01549">
    <property type="entry name" value="HAD-SF-IA-v1"/>
    <property type="match status" value="1"/>
</dbReference>
<name>A0A4S3MD56_9RHOB</name>
<dbReference type="RefSeq" id="WP_136338391.1">
    <property type="nucleotide sequence ID" value="NZ_SSMD01000002.1"/>
</dbReference>
<dbReference type="InterPro" id="IPR036412">
    <property type="entry name" value="HAD-like_sf"/>
</dbReference>
<dbReference type="GO" id="GO:0006281">
    <property type="term" value="P:DNA repair"/>
    <property type="evidence" value="ECO:0007669"/>
    <property type="project" value="TreeGrafter"/>
</dbReference>
<dbReference type="Proteomes" id="UP000306113">
    <property type="component" value="Unassembled WGS sequence"/>
</dbReference>
<dbReference type="InterPro" id="IPR041492">
    <property type="entry name" value="HAD_2"/>
</dbReference>
<keyword evidence="1" id="KW-0378">Hydrolase</keyword>
<dbReference type="Pfam" id="PF13419">
    <property type="entry name" value="HAD_2"/>
    <property type="match status" value="1"/>
</dbReference>
<dbReference type="Gene3D" id="3.40.50.1000">
    <property type="entry name" value="HAD superfamily/HAD-like"/>
    <property type="match status" value="1"/>
</dbReference>
<dbReference type="OrthoDB" id="9793014at2"/>
<dbReference type="GO" id="GO:0008967">
    <property type="term" value="F:phosphoglycolate phosphatase activity"/>
    <property type="evidence" value="ECO:0007669"/>
    <property type="project" value="TreeGrafter"/>
</dbReference>